<dbReference type="InterPro" id="IPR003439">
    <property type="entry name" value="ABC_transporter-like_ATP-bd"/>
</dbReference>
<dbReference type="PANTHER" id="PTHR24223">
    <property type="entry name" value="ATP-BINDING CASSETTE SUB-FAMILY C"/>
    <property type="match status" value="1"/>
</dbReference>
<dbReference type="GO" id="GO:0000329">
    <property type="term" value="C:fungal-type vacuole membrane"/>
    <property type="evidence" value="ECO:0007669"/>
    <property type="project" value="UniProtKB-ARBA"/>
</dbReference>
<dbReference type="InterPro" id="IPR027417">
    <property type="entry name" value="P-loop_NTPase"/>
</dbReference>
<keyword evidence="3" id="KW-0812">Transmembrane</keyword>
<dbReference type="Pfam" id="PF00005">
    <property type="entry name" value="ABC_tran"/>
    <property type="match status" value="1"/>
</dbReference>
<proteinExistence type="predicted"/>
<evidence type="ECO:0000256" key="8">
    <source>
        <dbReference type="ARBA" id="ARBA00023136"/>
    </source>
</evidence>
<evidence type="ECO:0000256" key="4">
    <source>
        <dbReference type="ARBA" id="ARBA00022737"/>
    </source>
</evidence>
<dbReference type="EMBL" id="JAAAIN010005726">
    <property type="protein sequence ID" value="KAG0273246.1"/>
    <property type="molecule type" value="Genomic_DNA"/>
</dbReference>
<dbReference type="Gene3D" id="3.40.50.300">
    <property type="entry name" value="P-loop containing nucleotide triphosphate hydrolases"/>
    <property type="match status" value="1"/>
</dbReference>
<dbReference type="SUPFAM" id="SSF52540">
    <property type="entry name" value="P-loop containing nucleoside triphosphate hydrolases"/>
    <property type="match status" value="1"/>
</dbReference>
<comment type="caution">
    <text evidence="10">The sequence shown here is derived from an EMBL/GenBank/DDBJ whole genome shotgun (WGS) entry which is preliminary data.</text>
</comment>
<keyword evidence="8" id="KW-0472">Membrane</keyword>
<keyword evidence="5" id="KW-0547">Nucleotide-binding</keyword>
<gene>
    <name evidence="10" type="primary">ABCC1_15</name>
    <name evidence="10" type="ORF">BGZ97_010766</name>
</gene>
<evidence type="ECO:0000256" key="6">
    <source>
        <dbReference type="ARBA" id="ARBA00022840"/>
    </source>
</evidence>
<keyword evidence="7" id="KW-1133">Transmembrane helix</keyword>
<feature type="non-terminal residue" evidence="10">
    <location>
        <position position="1"/>
    </location>
</feature>
<dbReference type="FunFam" id="3.40.50.300:FF:000630">
    <property type="entry name" value="ATP-binding cassette (ABC) transporter, putative"/>
    <property type="match status" value="1"/>
</dbReference>
<keyword evidence="4" id="KW-0677">Repeat</keyword>
<evidence type="ECO:0000256" key="7">
    <source>
        <dbReference type="ARBA" id="ARBA00022989"/>
    </source>
</evidence>
<dbReference type="AlphaFoldDB" id="A0A9P6QLG4"/>
<accession>A0A9P6QLG4</accession>
<feature type="domain" description="ABC transporter" evidence="9">
    <location>
        <begin position="1"/>
        <end position="111"/>
    </location>
</feature>
<evidence type="ECO:0000313" key="11">
    <source>
        <dbReference type="Proteomes" id="UP000823405"/>
    </source>
</evidence>
<evidence type="ECO:0000313" key="10">
    <source>
        <dbReference type="EMBL" id="KAG0273246.1"/>
    </source>
</evidence>
<comment type="subcellular location">
    <subcellularLocation>
        <location evidence="1">Endomembrane system</location>
        <topology evidence="1">Multi-pass membrane protein</topology>
    </subcellularLocation>
</comment>
<reference evidence="10" key="1">
    <citation type="journal article" date="2020" name="Fungal Divers.">
        <title>Resolving the Mortierellaceae phylogeny through synthesis of multi-gene phylogenetics and phylogenomics.</title>
        <authorList>
            <person name="Vandepol N."/>
            <person name="Liber J."/>
            <person name="Desiro A."/>
            <person name="Na H."/>
            <person name="Kennedy M."/>
            <person name="Barry K."/>
            <person name="Grigoriev I.V."/>
            <person name="Miller A.N."/>
            <person name="O'Donnell K."/>
            <person name="Stajich J.E."/>
            <person name="Bonito G."/>
        </authorList>
    </citation>
    <scope>NUCLEOTIDE SEQUENCE</scope>
    <source>
        <strain evidence="10">NVP60</strain>
    </source>
</reference>
<dbReference type="OrthoDB" id="6500128at2759"/>
<dbReference type="GO" id="GO:0005524">
    <property type="term" value="F:ATP binding"/>
    <property type="evidence" value="ECO:0007669"/>
    <property type="project" value="UniProtKB-KW"/>
</dbReference>
<dbReference type="GO" id="GO:0016887">
    <property type="term" value="F:ATP hydrolysis activity"/>
    <property type="evidence" value="ECO:0007669"/>
    <property type="project" value="InterPro"/>
</dbReference>
<evidence type="ECO:0000256" key="5">
    <source>
        <dbReference type="ARBA" id="ARBA00022741"/>
    </source>
</evidence>
<dbReference type="Proteomes" id="UP000823405">
    <property type="component" value="Unassembled WGS sequence"/>
</dbReference>
<keyword evidence="11" id="KW-1185">Reference proteome</keyword>
<organism evidence="10 11">
    <name type="scientific">Linnemannia gamsii</name>
    <dbReference type="NCBI Taxonomy" id="64522"/>
    <lineage>
        <taxon>Eukaryota</taxon>
        <taxon>Fungi</taxon>
        <taxon>Fungi incertae sedis</taxon>
        <taxon>Mucoromycota</taxon>
        <taxon>Mortierellomycotina</taxon>
        <taxon>Mortierellomycetes</taxon>
        <taxon>Mortierellales</taxon>
        <taxon>Mortierellaceae</taxon>
        <taxon>Linnemannia</taxon>
    </lineage>
</organism>
<dbReference type="InterPro" id="IPR050173">
    <property type="entry name" value="ABC_transporter_C-like"/>
</dbReference>
<dbReference type="PANTHER" id="PTHR24223:SF443">
    <property type="entry name" value="MULTIDRUG-RESISTANCE LIKE PROTEIN 1, ISOFORM I"/>
    <property type="match status" value="1"/>
</dbReference>
<keyword evidence="2" id="KW-0813">Transport</keyword>
<evidence type="ECO:0000256" key="3">
    <source>
        <dbReference type="ARBA" id="ARBA00022692"/>
    </source>
</evidence>
<dbReference type="GO" id="GO:0042626">
    <property type="term" value="F:ATPase-coupled transmembrane transporter activity"/>
    <property type="evidence" value="ECO:0007669"/>
    <property type="project" value="TreeGrafter"/>
</dbReference>
<name>A0A9P6QLG4_9FUNG</name>
<protein>
    <submittedName>
        <fullName evidence="10">Multidrug resistance-associated protein 1</fullName>
    </submittedName>
</protein>
<evidence type="ECO:0000256" key="1">
    <source>
        <dbReference type="ARBA" id="ARBA00004127"/>
    </source>
</evidence>
<dbReference type="GO" id="GO:0012505">
    <property type="term" value="C:endomembrane system"/>
    <property type="evidence" value="ECO:0007669"/>
    <property type="project" value="UniProtKB-SubCell"/>
</dbReference>
<evidence type="ECO:0000256" key="2">
    <source>
        <dbReference type="ARBA" id="ARBA00022448"/>
    </source>
</evidence>
<dbReference type="CDD" id="cd03244">
    <property type="entry name" value="ABCC_MRP_domain2"/>
    <property type="match status" value="1"/>
</dbReference>
<evidence type="ECO:0000259" key="9">
    <source>
        <dbReference type="Pfam" id="PF00005"/>
    </source>
</evidence>
<sequence>GSIVIDGIDISTLGLHELRSRLTIIPQEPFLFGDTIRLNLDPFGKHTDAEIWTALESASLKSYITTLSEGLSTVIENGGENMSLGQRQLMSLARAMLAKNTRVLCLDEATAAIDVETDNAIQRALRREFQNCTVLTIAHRINTIMDSDKILVLEQGRVAEFDSPTNLLEKKDGLFYGLATQSRNA</sequence>
<keyword evidence="6" id="KW-0067">ATP-binding</keyword>